<gene>
    <name evidence="1" type="ORF">nbrc107696_04590</name>
</gene>
<dbReference type="Proteomes" id="UP000444960">
    <property type="component" value="Unassembled WGS sequence"/>
</dbReference>
<reference evidence="2" key="1">
    <citation type="submission" date="2019-06" db="EMBL/GenBank/DDBJ databases">
        <title>Gordonia isolated from sludge of a wastewater treatment plant.</title>
        <authorList>
            <person name="Tamura T."/>
            <person name="Aoyama K."/>
            <person name="Kang Y."/>
            <person name="Saito S."/>
            <person name="Akiyama N."/>
            <person name="Yazawa K."/>
            <person name="Gonoi T."/>
            <person name="Mikami Y."/>
        </authorList>
    </citation>
    <scope>NUCLEOTIDE SEQUENCE [LARGE SCALE GENOMIC DNA]</scope>
    <source>
        <strain evidence="2">NBRC 107696</strain>
    </source>
</reference>
<comment type="caution">
    <text evidence="1">The sequence shown here is derived from an EMBL/GenBank/DDBJ whole genome shotgun (WGS) entry which is preliminary data.</text>
</comment>
<accession>A0A7I9V499</accession>
<name>A0A7I9V499_9ACTN</name>
<proteinExistence type="predicted"/>
<dbReference type="RefSeq" id="WP_228461136.1">
    <property type="nucleotide sequence ID" value="NZ_BJOV01000002.1"/>
</dbReference>
<dbReference type="EMBL" id="BJOV01000002">
    <property type="protein sequence ID" value="GEE00013.1"/>
    <property type="molecule type" value="Genomic_DNA"/>
</dbReference>
<dbReference type="AlphaFoldDB" id="A0A7I9V499"/>
<keyword evidence="2" id="KW-1185">Reference proteome</keyword>
<sequence>MTFNDPHTGVRKTGLYCVILAFDPVERLIIGERQYADLEYANVWRWQLGDDFDRVPGVSKISDTAPILDVHDAYDVAAAQGITIDGPTS</sequence>
<protein>
    <submittedName>
        <fullName evidence="1">Uncharacterized protein</fullName>
    </submittedName>
</protein>
<evidence type="ECO:0000313" key="1">
    <source>
        <dbReference type="EMBL" id="GEE00013.1"/>
    </source>
</evidence>
<organism evidence="1 2">
    <name type="scientific">Gordonia spumicola</name>
    <dbReference type="NCBI Taxonomy" id="589161"/>
    <lineage>
        <taxon>Bacteria</taxon>
        <taxon>Bacillati</taxon>
        <taxon>Actinomycetota</taxon>
        <taxon>Actinomycetes</taxon>
        <taxon>Mycobacteriales</taxon>
        <taxon>Gordoniaceae</taxon>
        <taxon>Gordonia</taxon>
    </lineage>
</organism>
<evidence type="ECO:0000313" key="2">
    <source>
        <dbReference type="Proteomes" id="UP000444960"/>
    </source>
</evidence>